<accession>A0A6M5YH59</accession>
<keyword evidence="2" id="KW-1185">Reference proteome</keyword>
<gene>
    <name evidence="1" type="ORF">FTUN_0080</name>
</gene>
<dbReference type="KEGG" id="ftj:FTUN_0080"/>
<sequence length="68" mass="7569">MPGEIDFPRPKTDIARRCPLWPETVAALRAGWATRPKPCDFSECGRVCLTARGSASASRSESYSPRWD</sequence>
<dbReference type="Proteomes" id="UP000503447">
    <property type="component" value="Chromosome"/>
</dbReference>
<dbReference type="AlphaFoldDB" id="A0A6M5YH59"/>
<organism evidence="1 2">
    <name type="scientific">Frigoriglobus tundricola</name>
    <dbReference type="NCBI Taxonomy" id="2774151"/>
    <lineage>
        <taxon>Bacteria</taxon>
        <taxon>Pseudomonadati</taxon>
        <taxon>Planctomycetota</taxon>
        <taxon>Planctomycetia</taxon>
        <taxon>Gemmatales</taxon>
        <taxon>Gemmataceae</taxon>
        <taxon>Frigoriglobus</taxon>
    </lineage>
</organism>
<evidence type="ECO:0000313" key="1">
    <source>
        <dbReference type="EMBL" id="QJW92583.1"/>
    </source>
</evidence>
<reference evidence="2" key="1">
    <citation type="submission" date="2020-05" db="EMBL/GenBank/DDBJ databases">
        <title>Frigoriglobus tundricola gen. nov., sp. nov., a psychrotolerant cellulolytic planctomycete of the family Gemmataceae with two divergent copies of 16S rRNA gene.</title>
        <authorList>
            <person name="Kulichevskaya I.S."/>
            <person name="Ivanova A.A."/>
            <person name="Naumoff D.G."/>
            <person name="Beletsky A.V."/>
            <person name="Rijpstra W.I.C."/>
            <person name="Sinninghe Damste J.S."/>
            <person name="Mardanov A.V."/>
            <person name="Ravin N.V."/>
            <person name="Dedysh S.N."/>
        </authorList>
    </citation>
    <scope>NUCLEOTIDE SEQUENCE [LARGE SCALE GENOMIC DNA]</scope>
    <source>
        <strain evidence="2">PL17</strain>
    </source>
</reference>
<protein>
    <submittedName>
        <fullName evidence="1">Uncharacterized protein</fullName>
    </submittedName>
</protein>
<name>A0A6M5YH59_9BACT</name>
<dbReference type="EMBL" id="CP053452">
    <property type="protein sequence ID" value="QJW92583.1"/>
    <property type="molecule type" value="Genomic_DNA"/>
</dbReference>
<evidence type="ECO:0000313" key="2">
    <source>
        <dbReference type="Proteomes" id="UP000503447"/>
    </source>
</evidence>
<proteinExistence type="predicted"/>